<dbReference type="EMBL" id="JAHRIM010004164">
    <property type="protein sequence ID" value="MEQ2259532.1"/>
    <property type="molecule type" value="Genomic_DNA"/>
</dbReference>
<reference evidence="5 6" key="1">
    <citation type="submission" date="2021-06" db="EMBL/GenBank/DDBJ databases">
        <authorList>
            <person name="Palmer J.M."/>
        </authorList>
    </citation>
    <scope>NUCLEOTIDE SEQUENCE [LARGE SCALE GENOMIC DNA]</scope>
    <source>
        <strain evidence="5 6">XR_2019</strain>
        <tissue evidence="5">Muscle</tissue>
    </source>
</reference>
<evidence type="ECO:0008006" key="7">
    <source>
        <dbReference type="Google" id="ProtNLM"/>
    </source>
</evidence>
<dbReference type="InterPro" id="IPR002153">
    <property type="entry name" value="TRPC_channel"/>
</dbReference>
<name>A0ABV0VQM9_9TELE</name>
<protein>
    <recommendedName>
        <fullName evidence="7">Fatty acid hydroxylase domain-containing protein</fullName>
    </recommendedName>
</protein>
<feature type="non-terminal residue" evidence="5">
    <location>
        <position position="1"/>
    </location>
</feature>
<dbReference type="PANTHER" id="PTHR10117">
    <property type="entry name" value="TRANSIENT RECEPTOR POTENTIAL CHANNEL"/>
    <property type="match status" value="1"/>
</dbReference>
<sequence>FKNDPDTERKNWDAFHPILVAEGLFAFANVLSYLRLFFMYTTSSILGPLQVGKPLCKDYEIIFYIIFLSHWHRQAITPPTLFLSLPHSRAHSKHHTSCAFLSDNIFTGINYRYTEFLQGMNDFCLNNKMIQAH</sequence>
<evidence type="ECO:0000313" key="6">
    <source>
        <dbReference type="Proteomes" id="UP001444071"/>
    </source>
</evidence>
<proteinExistence type="predicted"/>
<gene>
    <name evidence="5" type="ORF">XENORESO_013320</name>
</gene>
<feature type="transmembrane region" description="Helical" evidence="4">
    <location>
        <begin position="14"/>
        <end position="34"/>
    </location>
</feature>
<dbReference type="PANTHER" id="PTHR10117:SF56">
    <property type="entry name" value="SHORT TRANSIENT RECEPTOR POTENTIAL CHANNEL 1"/>
    <property type="match status" value="1"/>
</dbReference>
<accession>A0ABV0VQM9</accession>
<evidence type="ECO:0000256" key="4">
    <source>
        <dbReference type="SAM" id="Phobius"/>
    </source>
</evidence>
<comment type="caution">
    <text evidence="5">The sequence shown here is derived from an EMBL/GenBank/DDBJ whole genome shotgun (WGS) entry which is preliminary data.</text>
</comment>
<keyword evidence="2" id="KW-0406">Ion transport</keyword>
<keyword evidence="1" id="KW-0813">Transport</keyword>
<organism evidence="5 6">
    <name type="scientific">Xenotaenia resolanae</name>
    <dbReference type="NCBI Taxonomy" id="208358"/>
    <lineage>
        <taxon>Eukaryota</taxon>
        <taxon>Metazoa</taxon>
        <taxon>Chordata</taxon>
        <taxon>Craniata</taxon>
        <taxon>Vertebrata</taxon>
        <taxon>Euteleostomi</taxon>
        <taxon>Actinopterygii</taxon>
        <taxon>Neopterygii</taxon>
        <taxon>Teleostei</taxon>
        <taxon>Neoteleostei</taxon>
        <taxon>Acanthomorphata</taxon>
        <taxon>Ovalentaria</taxon>
        <taxon>Atherinomorphae</taxon>
        <taxon>Cyprinodontiformes</taxon>
        <taxon>Goodeidae</taxon>
        <taxon>Xenotaenia</taxon>
    </lineage>
</organism>
<keyword evidence="6" id="KW-1185">Reference proteome</keyword>
<evidence type="ECO:0000256" key="1">
    <source>
        <dbReference type="ARBA" id="ARBA00022448"/>
    </source>
</evidence>
<evidence type="ECO:0000256" key="2">
    <source>
        <dbReference type="ARBA" id="ARBA00023065"/>
    </source>
</evidence>
<dbReference type="Proteomes" id="UP001444071">
    <property type="component" value="Unassembled WGS sequence"/>
</dbReference>
<keyword evidence="4" id="KW-0472">Membrane</keyword>
<keyword evidence="4" id="KW-1133">Transmembrane helix</keyword>
<evidence type="ECO:0000256" key="3">
    <source>
        <dbReference type="ARBA" id="ARBA00023303"/>
    </source>
</evidence>
<keyword evidence="3" id="KW-0407">Ion channel</keyword>
<keyword evidence="4" id="KW-0812">Transmembrane</keyword>
<evidence type="ECO:0000313" key="5">
    <source>
        <dbReference type="EMBL" id="MEQ2259532.1"/>
    </source>
</evidence>